<dbReference type="InterPro" id="IPR019734">
    <property type="entry name" value="TPR_rpt"/>
</dbReference>
<evidence type="ECO:0000313" key="6">
    <source>
        <dbReference type="Proteomes" id="UP000635726"/>
    </source>
</evidence>
<name>A0A917P9I4_9DEIO</name>
<feature type="repeat" description="TPR" evidence="1">
    <location>
        <begin position="107"/>
        <end position="140"/>
    </location>
</feature>
<dbReference type="InterPro" id="IPR011990">
    <property type="entry name" value="TPR-like_helical_dom_sf"/>
</dbReference>
<keyword evidence="1" id="KW-0802">TPR repeat</keyword>
<feature type="compositionally biased region" description="Basic and acidic residues" evidence="2">
    <location>
        <begin position="856"/>
        <end position="868"/>
    </location>
</feature>
<dbReference type="SUPFAM" id="SSF55073">
    <property type="entry name" value="Nucleotide cyclase"/>
    <property type="match status" value="1"/>
</dbReference>
<feature type="region of interest" description="Disordered" evidence="2">
    <location>
        <begin position="843"/>
        <end position="875"/>
    </location>
</feature>
<dbReference type="InterPro" id="IPR052020">
    <property type="entry name" value="Cyclic_di-GMP/3'3'-cGAMP_PDE"/>
</dbReference>
<dbReference type="InterPro" id="IPR003607">
    <property type="entry name" value="HD/PDEase_dom"/>
</dbReference>
<feature type="domain" description="HD-GYP" evidence="4">
    <location>
        <begin position="474"/>
        <end position="671"/>
    </location>
</feature>
<evidence type="ECO:0000259" key="3">
    <source>
        <dbReference type="PROSITE" id="PS50887"/>
    </source>
</evidence>
<dbReference type="InterPro" id="IPR029787">
    <property type="entry name" value="Nucleotide_cyclase"/>
</dbReference>
<dbReference type="AlphaFoldDB" id="A0A917P9I4"/>
<dbReference type="Pfam" id="PF13487">
    <property type="entry name" value="HD_5"/>
    <property type="match status" value="1"/>
</dbReference>
<dbReference type="RefSeq" id="WP_188961171.1">
    <property type="nucleotide sequence ID" value="NZ_BMOE01000002.1"/>
</dbReference>
<dbReference type="PROSITE" id="PS51832">
    <property type="entry name" value="HD_GYP"/>
    <property type="match status" value="1"/>
</dbReference>
<dbReference type="Pfam" id="PF13424">
    <property type="entry name" value="TPR_12"/>
    <property type="match status" value="1"/>
</dbReference>
<dbReference type="CDD" id="cd01949">
    <property type="entry name" value="GGDEF"/>
    <property type="match status" value="1"/>
</dbReference>
<accession>A0A917P9I4</accession>
<dbReference type="PROSITE" id="PS50005">
    <property type="entry name" value="TPR"/>
    <property type="match status" value="1"/>
</dbReference>
<dbReference type="SUPFAM" id="SSF48452">
    <property type="entry name" value="TPR-like"/>
    <property type="match status" value="2"/>
</dbReference>
<dbReference type="SMART" id="SM00267">
    <property type="entry name" value="GGDEF"/>
    <property type="match status" value="1"/>
</dbReference>
<dbReference type="Gene3D" id="3.30.70.270">
    <property type="match status" value="1"/>
</dbReference>
<gene>
    <name evidence="5" type="ORF">GCM10008939_10070</name>
</gene>
<proteinExistence type="predicted"/>
<protein>
    <submittedName>
        <fullName evidence="5">Diguanylate cyclase</fullName>
    </submittedName>
</protein>
<dbReference type="EMBL" id="BMOE01000002">
    <property type="protein sequence ID" value="GGJ67740.1"/>
    <property type="molecule type" value="Genomic_DNA"/>
</dbReference>
<feature type="domain" description="GGDEF" evidence="3">
    <location>
        <begin position="753"/>
        <end position="875"/>
    </location>
</feature>
<dbReference type="NCBIfam" id="TIGR00254">
    <property type="entry name" value="GGDEF"/>
    <property type="match status" value="1"/>
</dbReference>
<dbReference type="PANTHER" id="PTHR45228">
    <property type="entry name" value="CYCLIC DI-GMP PHOSPHODIESTERASE TM_0186-RELATED"/>
    <property type="match status" value="1"/>
</dbReference>
<evidence type="ECO:0000256" key="2">
    <source>
        <dbReference type="SAM" id="MobiDB-lite"/>
    </source>
</evidence>
<dbReference type="SMART" id="SM00471">
    <property type="entry name" value="HDc"/>
    <property type="match status" value="1"/>
</dbReference>
<sequence>MSDLPTTPPSGSDSADPVAARALAQLRALEQSLLDLLNAPQPSSETLGLAQEFVQRARESSDPAVEGGAQELLARAHLQVDAYREAAAALREATRLHGVSGDAHRQADAHVLAGKMHLNLGQYDEAETHLQAALRLLDGADLPALHATALNHLAGVQYGRGDASGALLTLGDALKLWTAHGDARGRTHCLTNIGTLQHALGQYHAGIVSLTEAYGTAQRDLHDPEAEMFILNSLGDLHAAMRDHGLAMEVTRGALEIAQRLGHRLMIATGHLNLGTFALEAGLDAEAEAYLETALARNREIGNGTGELATLDSLGRVYARTGRHAQATEAFAAALSLAGTLEDLPGELETRLHLAEAHVAANEPDHALPHLERALSLARSSGNPRMEADAFRLLSDAAEQKGEYRAALQHTREHLRLKDSLFHVERDRQTRNLSIQFEVERARHDADVYRVRTEVEQDARIVAEQLVLERTAELARAQQEVVTRLAVAAEYRDDTTGEHTRRVGRAAARIARALGWTEERARLLGIAARLHDVGKIGIPDSVLLKPGRLTPDEFRLMQGHTRIGARILSGGRSELLRLAEEVAMTHHERWDGRGYPQGLSGEDIPISGRIVALADVYDALTQARPYKAAWTAKDALTELRRASGTQFDPLIVPTALRVLEGLHEQALDDAEHDGDVMDREDTTRILGVFDQLLLERTRDLEAARQEAERRGSALARLEVTDALTDLPNRQAFESDLEAAFLTHREAGLTAGPGEVHLLTFDLDDLKGVNDRLGREVGDRVLRAFALALQDAPDDLGRAYRLGGDVFAMIVHAPVTPAQADALRERLLTSARQADLPSFGVSVGAASAPGDAATPGELRRASERRMLADKRRRRQP</sequence>
<dbReference type="InterPro" id="IPR000160">
    <property type="entry name" value="GGDEF_dom"/>
</dbReference>
<dbReference type="InterPro" id="IPR043128">
    <property type="entry name" value="Rev_trsase/Diguanyl_cyclase"/>
</dbReference>
<dbReference type="Pfam" id="PF13181">
    <property type="entry name" value="TPR_8"/>
    <property type="match status" value="1"/>
</dbReference>
<evidence type="ECO:0000259" key="4">
    <source>
        <dbReference type="PROSITE" id="PS51832"/>
    </source>
</evidence>
<dbReference type="SUPFAM" id="SSF109604">
    <property type="entry name" value="HD-domain/PDEase-like"/>
    <property type="match status" value="1"/>
</dbReference>
<dbReference type="CDD" id="cd00077">
    <property type="entry name" value="HDc"/>
    <property type="match status" value="1"/>
</dbReference>
<reference evidence="5" key="2">
    <citation type="submission" date="2020-09" db="EMBL/GenBank/DDBJ databases">
        <authorList>
            <person name="Sun Q."/>
            <person name="Ohkuma M."/>
        </authorList>
    </citation>
    <scope>NUCLEOTIDE SEQUENCE</scope>
    <source>
        <strain evidence="5">JCM 14371</strain>
    </source>
</reference>
<dbReference type="PANTHER" id="PTHR45228:SF8">
    <property type="entry name" value="TWO-COMPONENT RESPONSE REGULATOR-RELATED"/>
    <property type="match status" value="1"/>
</dbReference>
<comment type="caution">
    <text evidence="5">The sequence shown here is derived from an EMBL/GenBank/DDBJ whole genome shotgun (WGS) entry which is preliminary data.</text>
</comment>
<evidence type="ECO:0000256" key="1">
    <source>
        <dbReference type="PROSITE-ProRule" id="PRU00339"/>
    </source>
</evidence>
<dbReference type="SMART" id="SM00028">
    <property type="entry name" value="TPR"/>
    <property type="match status" value="9"/>
</dbReference>
<evidence type="ECO:0000313" key="5">
    <source>
        <dbReference type="EMBL" id="GGJ67740.1"/>
    </source>
</evidence>
<dbReference type="PROSITE" id="PS50887">
    <property type="entry name" value="GGDEF"/>
    <property type="match status" value="1"/>
</dbReference>
<dbReference type="Gene3D" id="1.25.40.10">
    <property type="entry name" value="Tetratricopeptide repeat domain"/>
    <property type="match status" value="2"/>
</dbReference>
<organism evidence="5 6">
    <name type="scientific">Deinococcus aquiradiocola</name>
    <dbReference type="NCBI Taxonomy" id="393059"/>
    <lineage>
        <taxon>Bacteria</taxon>
        <taxon>Thermotogati</taxon>
        <taxon>Deinococcota</taxon>
        <taxon>Deinococci</taxon>
        <taxon>Deinococcales</taxon>
        <taxon>Deinococcaceae</taxon>
        <taxon>Deinococcus</taxon>
    </lineage>
</organism>
<reference evidence="5" key="1">
    <citation type="journal article" date="2014" name="Int. J. Syst. Evol. Microbiol.">
        <title>Complete genome sequence of Corynebacterium casei LMG S-19264T (=DSM 44701T), isolated from a smear-ripened cheese.</title>
        <authorList>
            <consortium name="US DOE Joint Genome Institute (JGI-PGF)"/>
            <person name="Walter F."/>
            <person name="Albersmeier A."/>
            <person name="Kalinowski J."/>
            <person name="Ruckert C."/>
        </authorList>
    </citation>
    <scope>NUCLEOTIDE SEQUENCE</scope>
    <source>
        <strain evidence="5">JCM 14371</strain>
    </source>
</reference>
<keyword evidence="6" id="KW-1185">Reference proteome</keyword>
<dbReference type="Gene3D" id="1.10.3210.10">
    <property type="entry name" value="Hypothetical protein af1432"/>
    <property type="match status" value="1"/>
</dbReference>
<dbReference type="Pfam" id="PF00990">
    <property type="entry name" value="GGDEF"/>
    <property type="match status" value="1"/>
</dbReference>
<dbReference type="InterPro" id="IPR037522">
    <property type="entry name" value="HD_GYP_dom"/>
</dbReference>
<dbReference type="Proteomes" id="UP000635726">
    <property type="component" value="Unassembled WGS sequence"/>
</dbReference>